<reference evidence="7" key="1">
    <citation type="submission" date="2006-10" db="EMBL/GenBank/DDBJ databases">
        <authorList>
            <person name="Amadeo P."/>
            <person name="Zhao Q."/>
            <person name="Wortman J."/>
            <person name="Fraser-Liggett C."/>
            <person name="Carlton J."/>
        </authorList>
    </citation>
    <scope>NUCLEOTIDE SEQUENCE</scope>
    <source>
        <strain evidence="7">G3</strain>
    </source>
</reference>
<evidence type="ECO:0000256" key="5">
    <source>
        <dbReference type="ARBA" id="ARBA00022840"/>
    </source>
</evidence>
<feature type="domain" description="Protein kinase" evidence="6">
    <location>
        <begin position="1"/>
        <end position="255"/>
    </location>
</feature>
<keyword evidence="1" id="KW-0723">Serine/threonine-protein kinase</keyword>
<evidence type="ECO:0000313" key="7">
    <source>
        <dbReference type="EMBL" id="EAX89353.1"/>
    </source>
</evidence>
<dbReference type="VEuPathDB" id="TrichDB:TVAG_144010"/>
<dbReference type="GO" id="GO:0004674">
    <property type="term" value="F:protein serine/threonine kinase activity"/>
    <property type="evidence" value="ECO:0000318"/>
    <property type="project" value="GO_Central"/>
</dbReference>
<evidence type="ECO:0000313" key="8">
    <source>
        <dbReference type="Proteomes" id="UP000001542"/>
    </source>
</evidence>
<dbReference type="Gene3D" id="1.10.510.10">
    <property type="entry name" value="Transferase(Phosphotransferase) domain 1"/>
    <property type="match status" value="1"/>
</dbReference>
<evidence type="ECO:0000256" key="3">
    <source>
        <dbReference type="ARBA" id="ARBA00022741"/>
    </source>
</evidence>
<sequence length="394" mass="44658">MKNPYQTLEEVKQLPEITTLIELRDCPFIVKLHEVLFDFKQKSLALVFEKLDMNLYEYTCMVGSGLPTKEASLIIYQILQGLSAMHAKYLFHRDMKPENCMINRETLEVKIVDLGSTRKSFERGPYTEYVSTRWYRAPEILLTSGQYGPSVDVWAVGCMLYELLENRPLFPGKHELDQINRIHALCGTPTKDILKVFLQNPNTQLNYNFPYRRRQHIADFMSPTSFLVTDLIEDLLIYNPLDRITVDGALAHPVFAELNELYAKWHEYGCPGSYASFVVNGPPPAPKTQPAPIRPPIEIEPPPQEPPAEAESLTPIKLEKKKMVSEARKAAVERIKAYNKLHASQPPAQSMASRGIGVVLGKKSLPKPKPGPYKYPAFRKPAALPPMLTFSAAF</sequence>
<dbReference type="GO" id="GO:0005524">
    <property type="term" value="F:ATP binding"/>
    <property type="evidence" value="ECO:0007669"/>
    <property type="project" value="UniProtKB-KW"/>
</dbReference>
<dbReference type="Pfam" id="PF00069">
    <property type="entry name" value="Pkinase"/>
    <property type="match status" value="1"/>
</dbReference>
<accession>A2G0F6</accession>
<evidence type="ECO:0000256" key="1">
    <source>
        <dbReference type="ARBA" id="ARBA00022527"/>
    </source>
</evidence>
<evidence type="ECO:0000256" key="4">
    <source>
        <dbReference type="ARBA" id="ARBA00022777"/>
    </source>
</evidence>
<keyword evidence="4 7" id="KW-0418">Kinase</keyword>
<dbReference type="InterPro" id="IPR011009">
    <property type="entry name" value="Kinase-like_dom_sf"/>
</dbReference>
<dbReference type="EMBL" id="DS114207">
    <property type="protein sequence ID" value="EAX89353.1"/>
    <property type="molecule type" value="Genomic_DNA"/>
</dbReference>
<proteinExistence type="predicted"/>
<dbReference type="SUPFAM" id="SSF56112">
    <property type="entry name" value="Protein kinase-like (PK-like)"/>
    <property type="match status" value="1"/>
</dbReference>
<dbReference type="OMA" id="CMINRET"/>
<dbReference type="InterPro" id="IPR008271">
    <property type="entry name" value="Ser/Thr_kinase_AS"/>
</dbReference>
<dbReference type="Gene3D" id="3.30.200.20">
    <property type="entry name" value="Phosphorylase Kinase, domain 1"/>
    <property type="match status" value="1"/>
</dbReference>
<keyword evidence="2" id="KW-0808">Transferase</keyword>
<dbReference type="InterPro" id="IPR000719">
    <property type="entry name" value="Prot_kinase_dom"/>
</dbReference>
<organism evidence="7 8">
    <name type="scientific">Trichomonas vaginalis (strain ATCC PRA-98 / G3)</name>
    <dbReference type="NCBI Taxonomy" id="412133"/>
    <lineage>
        <taxon>Eukaryota</taxon>
        <taxon>Metamonada</taxon>
        <taxon>Parabasalia</taxon>
        <taxon>Trichomonadida</taxon>
        <taxon>Trichomonadidae</taxon>
        <taxon>Trichomonas</taxon>
    </lineage>
</organism>
<dbReference type="OrthoDB" id="2158884at2759"/>
<keyword evidence="3" id="KW-0547">Nucleotide-binding</keyword>
<dbReference type="VEuPathDB" id="TrichDB:TVAGG3_0874690"/>
<dbReference type="GO" id="GO:0005737">
    <property type="term" value="C:cytoplasm"/>
    <property type="evidence" value="ECO:0000318"/>
    <property type="project" value="GO_Central"/>
</dbReference>
<keyword evidence="5" id="KW-0067">ATP-binding</keyword>
<dbReference type="PANTHER" id="PTHR24055">
    <property type="entry name" value="MITOGEN-ACTIVATED PROTEIN KINASE"/>
    <property type="match status" value="1"/>
</dbReference>
<gene>
    <name evidence="7" type="ORF">TVAG_144010</name>
</gene>
<dbReference type="GO" id="GO:0035556">
    <property type="term" value="P:intracellular signal transduction"/>
    <property type="evidence" value="ECO:0000318"/>
    <property type="project" value="GO_Central"/>
</dbReference>
<evidence type="ECO:0000256" key="2">
    <source>
        <dbReference type="ARBA" id="ARBA00022679"/>
    </source>
</evidence>
<dbReference type="eggNOG" id="KOG0661">
    <property type="taxonomic scope" value="Eukaryota"/>
</dbReference>
<dbReference type="FunFam" id="1.10.510.10:FF:000624">
    <property type="entry name" value="Mitogen-activated protein kinase"/>
    <property type="match status" value="1"/>
</dbReference>
<keyword evidence="8" id="KW-1185">Reference proteome</keyword>
<dbReference type="GO" id="GO:0005634">
    <property type="term" value="C:nucleus"/>
    <property type="evidence" value="ECO:0000318"/>
    <property type="project" value="GO_Central"/>
</dbReference>
<dbReference type="STRING" id="5722.A2G0F6"/>
<dbReference type="PROSITE" id="PS50011">
    <property type="entry name" value="PROTEIN_KINASE_DOM"/>
    <property type="match status" value="1"/>
</dbReference>
<reference evidence="7" key="2">
    <citation type="journal article" date="2007" name="Science">
        <title>Draft genome sequence of the sexually transmitted pathogen Trichomonas vaginalis.</title>
        <authorList>
            <person name="Carlton J.M."/>
            <person name="Hirt R.P."/>
            <person name="Silva J.C."/>
            <person name="Delcher A.L."/>
            <person name="Schatz M."/>
            <person name="Zhao Q."/>
            <person name="Wortman J.R."/>
            <person name="Bidwell S.L."/>
            <person name="Alsmark U.C.M."/>
            <person name="Besteiro S."/>
            <person name="Sicheritz-Ponten T."/>
            <person name="Noel C.J."/>
            <person name="Dacks J.B."/>
            <person name="Foster P.G."/>
            <person name="Simillion C."/>
            <person name="Van de Peer Y."/>
            <person name="Miranda-Saavedra D."/>
            <person name="Barton G.J."/>
            <person name="Westrop G.D."/>
            <person name="Mueller S."/>
            <person name="Dessi D."/>
            <person name="Fiori P.L."/>
            <person name="Ren Q."/>
            <person name="Paulsen I."/>
            <person name="Zhang H."/>
            <person name="Bastida-Corcuera F.D."/>
            <person name="Simoes-Barbosa A."/>
            <person name="Brown M.T."/>
            <person name="Hayes R.D."/>
            <person name="Mukherjee M."/>
            <person name="Okumura C.Y."/>
            <person name="Schneider R."/>
            <person name="Smith A.J."/>
            <person name="Vanacova S."/>
            <person name="Villalvazo M."/>
            <person name="Haas B.J."/>
            <person name="Pertea M."/>
            <person name="Feldblyum T.V."/>
            <person name="Utterback T.R."/>
            <person name="Shu C.L."/>
            <person name="Osoegawa K."/>
            <person name="de Jong P.J."/>
            <person name="Hrdy I."/>
            <person name="Horvathova L."/>
            <person name="Zubacova Z."/>
            <person name="Dolezal P."/>
            <person name="Malik S.B."/>
            <person name="Logsdon J.M. Jr."/>
            <person name="Henze K."/>
            <person name="Gupta A."/>
            <person name="Wang C.C."/>
            <person name="Dunne R.L."/>
            <person name="Upcroft J.A."/>
            <person name="Upcroft P."/>
            <person name="White O."/>
            <person name="Salzberg S.L."/>
            <person name="Tang P."/>
            <person name="Chiu C.-H."/>
            <person name="Lee Y.-S."/>
            <person name="Embley T.M."/>
            <person name="Coombs G.H."/>
            <person name="Mottram J.C."/>
            <person name="Tachezy J."/>
            <person name="Fraser-Liggett C.M."/>
            <person name="Johnson P.J."/>
        </authorList>
    </citation>
    <scope>NUCLEOTIDE SEQUENCE [LARGE SCALE GENOMIC DNA]</scope>
    <source>
        <strain evidence="7">G3</strain>
    </source>
</reference>
<dbReference type="KEGG" id="tva:4747026"/>
<evidence type="ECO:0000259" key="6">
    <source>
        <dbReference type="PROSITE" id="PS50011"/>
    </source>
</evidence>
<dbReference type="RefSeq" id="XP_001302283.1">
    <property type="nucleotide sequence ID" value="XM_001302282.1"/>
</dbReference>
<dbReference type="InterPro" id="IPR050117">
    <property type="entry name" value="MAPK"/>
</dbReference>
<dbReference type="PROSITE" id="PS00108">
    <property type="entry name" value="PROTEIN_KINASE_ST"/>
    <property type="match status" value="1"/>
</dbReference>
<protein>
    <submittedName>
        <fullName evidence="7">CMGC family protein kinase</fullName>
    </submittedName>
</protein>
<name>A2G0F6_TRIV3</name>
<dbReference type="InParanoid" id="A2G0F6"/>
<dbReference type="AlphaFoldDB" id="A2G0F6"/>
<dbReference type="SMR" id="A2G0F6"/>
<dbReference type="SMART" id="SM00220">
    <property type="entry name" value="S_TKc"/>
    <property type="match status" value="1"/>
</dbReference>
<dbReference type="Proteomes" id="UP000001542">
    <property type="component" value="Unassembled WGS sequence"/>
</dbReference>